<dbReference type="InterPro" id="IPR014001">
    <property type="entry name" value="Helicase_ATP-bd"/>
</dbReference>
<dbReference type="Pfam" id="PF04851">
    <property type="entry name" value="ResIII"/>
    <property type="match status" value="1"/>
</dbReference>
<sequence length="1015" mass="114276">MVGSMKIYQSENEVRRDFPNFTRLKKECQNRGYSRNQRIKNFAALKAKDYDLLVAEFLSCELGGRNSNGADVGENISDSNNKFWERQDVKSPELLEMCKNLGVEDLVDKNSRVITLRRLTVSKLASTGKISQADWEDIKLLKAVSPYCDKFYVEKKHFSPYCDRFYVEKKHLVSDLVNLGLSTAGDPATQLIRFARDRAKIRDTRLKPQTASLDRRDQERIRHVVFETIFFGMMGVSLKDTLWPARVVREAKTLLQWARLDTLSASRRSVGLLEERISWLDTMSEKFKGSQKCLGENRKDFESVRAYLREAKKQAECEKFNITKCPEMFDVLASHNTEKTFPVYRDAAPIEERGCQKTEQSEASPGERARGRSFRADSYFANPPRLMLGPDCPLRKPQLDAIDAARNFHSARPSSAEESSALHDETLAIQNLQEIACKTIRRTYFEEVREDVVVPELKAALEEVASAAEKRCGLLAGKGVSDASILVLPTGLGKTAVICSLPFVLPLSNSRRVLVLAPNLTIAGSATGSPADQKDPKQLIEGLTKDFGDPELNFYTRKFPGKKTLLPKGVPLPCAVSLKDANGQARDITHLQCADVVITNYHQLQNHKLDKFPRDFFDAIIVDEAHHSESQSYKLIFDYFCGAHLVHLTATPFRSDRQSLSGTEVFRTSIEKCIENKYIKDIAYCPVPVKSFSMVNRSNSETTEVSGLENIRQKGSSRATQDAAVTSSVVRESIMHATMDCLKWLRKDGKTHQAIVQAANIDDARDICKKWMELQNSYPNNDGEFRIDFVSSQDPALTDDEIQYHWHKPTKEVKQQLYDGKLDIIVHVGMLGEGFDHKPLSVAAIFRPFRSIGGFNQFVGRVVRWDAQNQSKKPDSQVAYIISHPLLGLMDAWDVFCEERQDEVGELKGSGGRAGVELKITDQQLHPSIFTDSCFAEILKGGIGHDQLGRIYMFTQHKKHLEKKLTSGTTNGRLKNRTHESSPTSVLPDIQEFDSPPTPSSVASSISQSVRHIAF</sequence>
<dbReference type="SMART" id="SM00487">
    <property type="entry name" value="DEXDc"/>
    <property type="match status" value="1"/>
</dbReference>
<evidence type="ECO:0000256" key="1">
    <source>
        <dbReference type="SAM" id="MobiDB-lite"/>
    </source>
</evidence>
<dbReference type="GO" id="GO:0005829">
    <property type="term" value="C:cytosol"/>
    <property type="evidence" value="ECO:0007669"/>
    <property type="project" value="TreeGrafter"/>
</dbReference>
<dbReference type="CDD" id="cd18785">
    <property type="entry name" value="SF2_C"/>
    <property type="match status" value="1"/>
</dbReference>
<dbReference type="GO" id="GO:0016787">
    <property type="term" value="F:hydrolase activity"/>
    <property type="evidence" value="ECO:0007669"/>
    <property type="project" value="InterPro"/>
</dbReference>
<dbReference type="AlphaFoldDB" id="A0A061RP82"/>
<dbReference type="InterPro" id="IPR027417">
    <property type="entry name" value="P-loop_NTPase"/>
</dbReference>
<evidence type="ECO:0000313" key="3">
    <source>
        <dbReference type="EMBL" id="JAC74682.1"/>
    </source>
</evidence>
<gene>
    <name evidence="3" type="primary">IRC3</name>
    <name evidence="3" type="ORF">TSPGSL018_25286</name>
</gene>
<dbReference type="GO" id="GO:0005524">
    <property type="term" value="F:ATP binding"/>
    <property type="evidence" value="ECO:0007669"/>
    <property type="project" value="InterPro"/>
</dbReference>
<feature type="compositionally biased region" description="Low complexity" evidence="1">
    <location>
        <begin position="1000"/>
        <end position="1009"/>
    </location>
</feature>
<dbReference type="Gene3D" id="3.40.50.300">
    <property type="entry name" value="P-loop containing nucleotide triphosphate hydrolases"/>
    <property type="match status" value="2"/>
</dbReference>
<dbReference type="EMBL" id="GBEZ01011069">
    <property type="protein sequence ID" value="JAC74682.1"/>
    <property type="molecule type" value="Transcribed_RNA"/>
</dbReference>
<keyword evidence="3" id="KW-0347">Helicase</keyword>
<feature type="region of interest" description="Disordered" evidence="1">
    <location>
        <begin position="965"/>
        <end position="1015"/>
    </location>
</feature>
<accession>A0A061RP82</accession>
<organism evidence="3">
    <name type="scientific">Tetraselmis sp. GSL018</name>
    <dbReference type="NCBI Taxonomy" id="582737"/>
    <lineage>
        <taxon>Eukaryota</taxon>
        <taxon>Viridiplantae</taxon>
        <taxon>Chlorophyta</taxon>
        <taxon>core chlorophytes</taxon>
        <taxon>Chlorodendrophyceae</taxon>
        <taxon>Chlorodendrales</taxon>
        <taxon>Chlorodendraceae</taxon>
        <taxon>Tetraselmis</taxon>
    </lineage>
</organism>
<proteinExistence type="predicted"/>
<dbReference type="PANTHER" id="PTHR47396">
    <property type="entry name" value="TYPE I RESTRICTION ENZYME ECOKI R PROTEIN"/>
    <property type="match status" value="1"/>
</dbReference>
<name>A0A061RP82_9CHLO</name>
<dbReference type="InterPro" id="IPR050742">
    <property type="entry name" value="Helicase_Restrict-Modif_Enz"/>
</dbReference>
<evidence type="ECO:0000259" key="2">
    <source>
        <dbReference type="PROSITE" id="PS51192"/>
    </source>
</evidence>
<keyword evidence="3" id="KW-0067">ATP-binding</keyword>
<keyword evidence="3" id="KW-0547">Nucleotide-binding</keyword>
<dbReference type="PROSITE" id="PS51192">
    <property type="entry name" value="HELICASE_ATP_BIND_1"/>
    <property type="match status" value="1"/>
</dbReference>
<feature type="domain" description="Helicase ATP-binding" evidence="2">
    <location>
        <begin position="475"/>
        <end position="670"/>
    </location>
</feature>
<dbReference type="GO" id="GO:0004386">
    <property type="term" value="F:helicase activity"/>
    <property type="evidence" value="ECO:0007669"/>
    <property type="project" value="UniProtKB-KW"/>
</dbReference>
<reference evidence="3" key="1">
    <citation type="submission" date="2014-05" db="EMBL/GenBank/DDBJ databases">
        <title>The transcriptome of the halophilic microalga Tetraselmis sp. GSL018 isolated from the Great Salt Lake, Utah.</title>
        <authorList>
            <person name="Jinkerson R.E."/>
            <person name="D'Adamo S."/>
            <person name="Posewitz M.C."/>
        </authorList>
    </citation>
    <scope>NUCLEOTIDE SEQUENCE</scope>
    <source>
        <strain evidence="3">GSL018</strain>
    </source>
</reference>
<dbReference type="InterPro" id="IPR006935">
    <property type="entry name" value="Helicase/UvrB_N"/>
</dbReference>
<dbReference type="PANTHER" id="PTHR47396:SF1">
    <property type="entry name" value="ATP-DEPENDENT HELICASE IRC3-RELATED"/>
    <property type="match status" value="1"/>
</dbReference>
<dbReference type="SUPFAM" id="SSF52540">
    <property type="entry name" value="P-loop containing nucleoside triphosphate hydrolases"/>
    <property type="match status" value="1"/>
</dbReference>
<keyword evidence="3" id="KW-0378">Hydrolase</keyword>
<protein>
    <submittedName>
        <fullName evidence="3">ATP-dependent helicase IRC3</fullName>
    </submittedName>
</protein>
<dbReference type="GO" id="GO:0003677">
    <property type="term" value="F:DNA binding"/>
    <property type="evidence" value="ECO:0007669"/>
    <property type="project" value="InterPro"/>
</dbReference>